<gene>
    <name evidence="1" type="ORF">DEO72_LG3g1598</name>
</gene>
<sequence>MACSGLMGSFRLAATGFWRSTGSFRECMTVNEATIMVVRRYCVVLDLPVVALLDLLRQHCSVVIRVVKMVWKAGVEGRRR</sequence>
<name>A0A4D6LES4_VIGUN</name>
<accession>A0A4D6LES4</accession>
<dbReference type="Proteomes" id="UP000501690">
    <property type="component" value="Linkage Group LG3"/>
</dbReference>
<organism evidence="1 2">
    <name type="scientific">Vigna unguiculata</name>
    <name type="common">Cowpea</name>
    <dbReference type="NCBI Taxonomy" id="3917"/>
    <lineage>
        <taxon>Eukaryota</taxon>
        <taxon>Viridiplantae</taxon>
        <taxon>Streptophyta</taxon>
        <taxon>Embryophyta</taxon>
        <taxon>Tracheophyta</taxon>
        <taxon>Spermatophyta</taxon>
        <taxon>Magnoliopsida</taxon>
        <taxon>eudicotyledons</taxon>
        <taxon>Gunneridae</taxon>
        <taxon>Pentapetalae</taxon>
        <taxon>rosids</taxon>
        <taxon>fabids</taxon>
        <taxon>Fabales</taxon>
        <taxon>Fabaceae</taxon>
        <taxon>Papilionoideae</taxon>
        <taxon>50 kb inversion clade</taxon>
        <taxon>NPAAA clade</taxon>
        <taxon>indigoferoid/millettioid clade</taxon>
        <taxon>Phaseoleae</taxon>
        <taxon>Vigna</taxon>
    </lineage>
</organism>
<dbReference type="EMBL" id="CP039347">
    <property type="protein sequence ID" value="QCD87067.1"/>
    <property type="molecule type" value="Genomic_DNA"/>
</dbReference>
<evidence type="ECO:0000313" key="1">
    <source>
        <dbReference type="EMBL" id="QCD87067.1"/>
    </source>
</evidence>
<keyword evidence="2" id="KW-1185">Reference proteome</keyword>
<reference evidence="1 2" key="1">
    <citation type="submission" date="2019-04" db="EMBL/GenBank/DDBJ databases">
        <title>An improved genome assembly and genetic linkage map for asparagus bean, Vigna unguiculata ssp. sesquipedialis.</title>
        <authorList>
            <person name="Xia Q."/>
            <person name="Zhang R."/>
            <person name="Dong Y."/>
        </authorList>
    </citation>
    <scope>NUCLEOTIDE SEQUENCE [LARGE SCALE GENOMIC DNA]</scope>
    <source>
        <tissue evidence="1">Leaf</tissue>
    </source>
</reference>
<evidence type="ECO:0000313" key="2">
    <source>
        <dbReference type="Proteomes" id="UP000501690"/>
    </source>
</evidence>
<proteinExistence type="predicted"/>
<protein>
    <submittedName>
        <fullName evidence="1">Uncharacterized protein</fullName>
    </submittedName>
</protein>
<dbReference type="AlphaFoldDB" id="A0A4D6LES4"/>